<dbReference type="InterPro" id="IPR016181">
    <property type="entry name" value="Acyl_CoA_acyltransferase"/>
</dbReference>
<dbReference type="CDD" id="cd04301">
    <property type="entry name" value="NAT_SF"/>
    <property type="match status" value="1"/>
</dbReference>
<gene>
    <name evidence="4" type="ORF">KAJ83_08680</name>
</gene>
<organism evidence="4 5">
    <name type="scientific">Marivibrio halodurans</name>
    <dbReference type="NCBI Taxonomy" id="2039722"/>
    <lineage>
        <taxon>Bacteria</taxon>
        <taxon>Pseudomonadati</taxon>
        <taxon>Pseudomonadota</taxon>
        <taxon>Alphaproteobacteria</taxon>
        <taxon>Rhodospirillales</taxon>
        <taxon>Rhodospirillaceae</taxon>
        <taxon>Marivibrio</taxon>
    </lineage>
</organism>
<dbReference type="GO" id="GO:0016747">
    <property type="term" value="F:acyltransferase activity, transferring groups other than amino-acyl groups"/>
    <property type="evidence" value="ECO:0007669"/>
    <property type="project" value="InterPro"/>
</dbReference>
<proteinExistence type="predicted"/>
<keyword evidence="2" id="KW-0012">Acyltransferase</keyword>
<evidence type="ECO:0000259" key="3">
    <source>
        <dbReference type="PROSITE" id="PS51186"/>
    </source>
</evidence>
<dbReference type="Pfam" id="PF00583">
    <property type="entry name" value="Acetyltransf_1"/>
    <property type="match status" value="1"/>
</dbReference>
<dbReference type="Proteomes" id="UP000672602">
    <property type="component" value="Unassembled WGS sequence"/>
</dbReference>
<dbReference type="InterPro" id="IPR050832">
    <property type="entry name" value="Bact_Acetyltransf"/>
</dbReference>
<name>A0A8J7V2M8_9PROT</name>
<dbReference type="AlphaFoldDB" id="A0A8J7V2M8"/>
<dbReference type="PROSITE" id="PS51186">
    <property type="entry name" value="GNAT"/>
    <property type="match status" value="1"/>
</dbReference>
<reference evidence="4" key="1">
    <citation type="submission" date="2021-04" db="EMBL/GenBank/DDBJ databases">
        <authorList>
            <person name="Zhang D.-C."/>
        </authorList>
    </citation>
    <scope>NUCLEOTIDE SEQUENCE</scope>
    <source>
        <strain evidence="4">CGMCC 1.15697</strain>
    </source>
</reference>
<comment type="caution">
    <text evidence="4">The sequence shown here is derived from an EMBL/GenBank/DDBJ whole genome shotgun (WGS) entry which is preliminary data.</text>
</comment>
<dbReference type="SUPFAM" id="SSF55729">
    <property type="entry name" value="Acyl-CoA N-acyltransferases (Nat)"/>
    <property type="match status" value="1"/>
</dbReference>
<evidence type="ECO:0000313" key="5">
    <source>
        <dbReference type="Proteomes" id="UP000672602"/>
    </source>
</evidence>
<keyword evidence="1" id="KW-0808">Transferase</keyword>
<evidence type="ECO:0000256" key="2">
    <source>
        <dbReference type="ARBA" id="ARBA00023315"/>
    </source>
</evidence>
<dbReference type="InterPro" id="IPR000182">
    <property type="entry name" value="GNAT_dom"/>
</dbReference>
<dbReference type="EMBL" id="JAGMWN010000003">
    <property type="protein sequence ID" value="MBP5857082.1"/>
    <property type="molecule type" value="Genomic_DNA"/>
</dbReference>
<evidence type="ECO:0000313" key="4">
    <source>
        <dbReference type="EMBL" id="MBP5857082.1"/>
    </source>
</evidence>
<dbReference type="Gene3D" id="3.40.630.30">
    <property type="match status" value="1"/>
</dbReference>
<dbReference type="RefSeq" id="WP_210681646.1">
    <property type="nucleotide sequence ID" value="NZ_JAGMWN010000003.1"/>
</dbReference>
<evidence type="ECO:0000256" key="1">
    <source>
        <dbReference type="ARBA" id="ARBA00022679"/>
    </source>
</evidence>
<dbReference type="PANTHER" id="PTHR43877">
    <property type="entry name" value="AMINOALKYLPHOSPHONATE N-ACETYLTRANSFERASE-RELATED-RELATED"/>
    <property type="match status" value="1"/>
</dbReference>
<dbReference type="PANTHER" id="PTHR43877:SF2">
    <property type="entry name" value="AMINOALKYLPHOSPHONATE N-ACETYLTRANSFERASE-RELATED"/>
    <property type="match status" value="1"/>
</dbReference>
<keyword evidence="5" id="KW-1185">Reference proteome</keyword>
<protein>
    <submittedName>
        <fullName evidence="4">GNAT family N-acetyltransferase</fullName>
    </submittedName>
</protein>
<accession>A0A8J7V2M8</accession>
<feature type="domain" description="N-acetyltransferase" evidence="3">
    <location>
        <begin position="10"/>
        <end position="159"/>
    </location>
</feature>
<sequence>MTAREIGDEARPRAARPGDIEALTDLYTAFYREDGIAADPARIRRNLATMLRDDRARILVAPHEGVPIGMASATLTFGIEFGWAAEVEDLYVDPAHRGRGLARRLVVNIMEWARVRGAEEIILIITPEAERAQGLTRFYRKLGFSESGRITMYRDAGLD</sequence>